<accession>A0A391NYI5</accession>
<name>A0A391NYI5_9EUKA</name>
<protein>
    <submittedName>
        <fullName evidence="1">Uncharacterized protein</fullName>
    </submittedName>
</protein>
<dbReference type="EMBL" id="BDIP01003549">
    <property type="protein sequence ID" value="GCA63443.1"/>
    <property type="molecule type" value="Genomic_DNA"/>
</dbReference>
<reference evidence="1 2" key="1">
    <citation type="journal article" date="2018" name="PLoS ONE">
        <title>The draft genome of Kipferlia bialata reveals reductive genome evolution in fornicate parasites.</title>
        <authorList>
            <person name="Tanifuji G."/>
            <person name="Takabayashi S."/>
            <person name="Kume K."/>
            <person name="Takagi M."/>
            <person name="Nakayama T."/>
            <person name="Kamikawa R."/>
            <person name="Inagaki Y."/>
            <person name="Hashimoto T."/>
        </authorList>
    </citation>
    <scope>NUCLEOTIDE SEQUENCE [LARGE SCALE GENOMIC DNA]</scope>
    <source>
        <strain evidence="1">NY0173</strain>
    </source>
</reference>
<keyword evidence="2" id="KW-1185">Reference proteome</keyword>
<dbReference type="AlphaFoldDB" id="A0A391NYI5"/>
<evidence type="ECO:0000313" key="1">
    <source>
        <dbReference type="EMBL" id="GCA63443.1"/>
    </source>
</evidence>
<sequence>MGKVDDTTFSGDEIPNVSACDVVPILPGIMRGEMSEFSTQVSVRIRTEELPGEPEQECRHEERGAYSIGTAYYVERGRLEVIEAGRGDYKSDVEALLFKEATDATDREYASRVYRLYIFVSL</sequence>
<gene>
    <name evidence="1" type="ORF">KIPB_009972</name>
</gene>
<organism evidence="1 2">
    <name type="scientific">Kipferlia bialata</name>
    <dbReference type="NCBI Taxonomy" id="797122"/>
    <lineage>
        <taxon>Eukaryota</taxon>
        <taxon>Metamonada</taxon>
        <taxon>Carpediemonas-like organisms</taxon>
        <taxon>Kipferlia</taxon>
    </lineage>
</organism>
<evidence type="ECO:0000313" key="2">
    <source>
        <dbReference type="Proteomes" id="UP000265618"/>
    </source>
</evidence>
<proteinExistence type="predicted"/>
<comment type="caution">
    <text evidence="1">The sequence shown here is derived from an EMBL/GenBank/DDBJ whole genome shotgun (WGS) entry which is preliminary data.</text>
</comment>
<feature type="non-terminal residue" evidence="1">
    <location>
        <position position="1"/>
    </location>
</feature>
<dbReference type="Proteomes" id="UP000265618">
    <property type="component" value="Unassembled WGS sequence"/>
</dbReference>